<keyword evidence="1" id="KW-0378">Hydrolase</keyword>
<dbReference type="EMBL" id="SMRS01000002">
    <property type="protein sequence ID" value="KAA0875672.1"/>
    <property type="molecule type" value="Genomic_DNA"/>
</dbReference>
<sequence length="581" mass="64956">MISTLKVTERSDITLLLLETNPELNQLFSRFLEQQGYVVISVLNYAAALEVISSDIHIDIALLDHQDVRLSALDLLPHLVRDDYRFHIPVVIISASEDRELLSRCLQMGVDDYIVKPINPLLLCLKVDALVSKVRLARIITNQNTRLQNLIHHARMEQEMASHLFYTHLYNEQDSPLPGLSVRLESTAEFSGDLIQKALSPSGNLFILHADATGHGLSATITLMPMLSIFRAMVDKGYRLGNIIREINQRLESLLPPDRFVAASLIELDPHKQEVHVWNGGMPTLYLLDAEGEVKHSFRSRHMALGILEQQTLDANCEVIRVQSGCCLVGYSDGVTEQTGARGEPFGDTRLLQTLRHPPALDLLGDPEGPAEILTEGVLYTLQQHASSRQFDDDVSLFVLEFAALLPRLLSYHDASGFADLKHLAPFRWSMTLSGQQIQQQELAAQSIQLLRSMGFSEHQCQRVFTLLSELINNAIDHGILKLSSCNKVDQEGFMDFYLKREEALCQLAPQDQLTLILDWQQGAKPTLQVEVIDSGQGFENLPSPVTESQHCAGRGLMLVRQLSQSFTLLQGGRHACAILQ</sequence>
<dbReference type="PANTHER" id="PTHR43156">
    <property type="entry name" value="STAGE II SPORULATION PROTEIN E-RELATED"/>
    <property type="match status" value="1"/>
</dbReference>
<dbReference type="OrthoDB" id="9811749at2"/>
<dbReference type="InterPro" id="IPR052016">
    <property type="entry name" value="Bact_Sigma-Reg"/>
</dbReference>
<dbReference type="Proteomes" id="UP000325302">
    <property type="component" value="Unassembled WGS sequence"/>
</dbReference>
<gene>
    <name evidence="4" type="ORF">E1H14_02955</name>
</gene>
<dbReference type="Pfam" id="PF13581">
    <property type="entry name" value="HATPase_c_2"/>
    <property type="match status" value="1"/>
</dbReference>
<evidence type="ECO:0000256" key="1">
    <source>
        <dbReference type="ARBA" id="ARBA00022801"/>
    </source>
</evidence>
<dbReference type="CDD" id="cd16936">
    <property type="entry name" value="HATPase_RsbW-like"/>
    <property type="match status" value="1"/>
</dbReference>
<dbReference type="SMART" id="SM00331">
    <property type="entry name" value="PP2C_SIG"/>
    <property type="match status" value="1"/>
</dbReference>
<dbReference type="SUPFAM" id="SSF52172">
    <property type="entry name" value="CheY-like"/>
    <property type="match status" value="1"/>
</dbReference>
<keyword evidence="2" id="KW-0597">Phosphoprotein</keyword>
<dbReference type="InterPro" id="IPR001932">
    <property type="entry name" value="PPM-type_phosphatase-like_dom"/>
</dbReference>
<organism evidence="4 5">
    <name type="scientific">Nitrincola tapanii</name>
    <dbReference type="NCBI Taxonomy" id="1708751"/>
    <lineage>
        <taxon>Bacteria</taxon>
        <taxon>Pseudomonadati</taxon>
        <taxon>Pseudomonadota</taxon>
        <taxon>Gammaproteobacteria</taxon>
        <taxon>Oceanospirillales</taxon>
        <taxon>Oceanospirillaceae</taxon>
        <taxon>Nitrincola</taxon>
    </lineage>
</organism>
<dbReference type="InterPro" id="IPR011006">
    <property type="entry name" value="CheY-like_superfamily"/>
</dbReference>
<dbReference type="InterPro" id="IPR036890">
    <property type="entry name" value="HATPase_C_sf"/>
</dbReference>
<evidence type="ECO:0000313" key="4">
    <source>
        <dbReference type="EMBL" id="KAA0875672.1"/>
    </source>
</evidence>
<accession>A0A5A9W4V4</accession>
<dbReference type="PANTHER" id="PTHR43156:SF2">
    <property type="entry name" value="STAGE II SPORULATION PROTEIN E"/>
    <property type="match status" value="1"/>
</dbReference>
<dbReference type="AlphaFoldDB" id="A0A5A9W4V4"/>
<dbReference type="Pfam" id="PF00072">
    <property type="entry name" value="Response_reg"/>
    <property type="match status" value="1"/>
</dbReference>
<dbReference type="GO" id="GO:0000160">
    <property type="term" value="P:phosphorelay signal transduction system"/>
    <property type="evidence" value="ECO:0007669"/>
    <property type="project" value="InterPro"/>
</dbReference>
<dbReference type="GO" id="GO:0016791">
    <property type="term" value="F:phosphatase activity"/>
    <property type="evidence" value="ECO:0007669"/>
    <property type="project" value="TreeGrafter"/>
</dbReference>
<feature type="modified residue" description="4-aspartylphosphate" evidence="2">
    <location>
        <position position="64"/>
    </location>
</feature>
<dbReference type="InterPro" id="IPR036457">
    <property type="entry name" value="PPM-type-like_dom_sf"/>
</dbReference>
<comment type="caution">
    <text evidence="4">The sequence shown here is derived from an EMBL/GenBank/DDBJ whole genome shotgun (WGS) entry which is preliminary data.</text>
</comment>
<dbReference type="Gene3D" id="3.40.50.2300">
    <property type="match status" value="1"/>
</dbReference>
<dbReference type="CDD" id="cd00156">
    <property type="entry name" value="REC"/>
    <property type="match status" value="1"/>
</dbReference>
<protein>
    <submittedName>
        <fullName evidence="4">Response regulator</fullName>
    </submittedName>
</protein>
<dbReference type="SMART" id="SM00448">
    <property type="entry name" value="REC"/>
    <property type="match status" value="1"/>
</dbReference>
<feature type="domain" description="Response regulatory" evidence="3">
    <location>
        <begin position="14"/>
        <end position="131"/>
    </location>
</feature>
<proteinExistence type="predicted"/>
<dbReference type="Gene3D" id="3.30.565.10">
    <property type="entry name" value="Histidine kinase-like ATPase, C-terminal domain"/>
    <property type="match status" value="1"/>
</dbReference>
<evidence type="ECO:0000256" key="2">
    <source>
        <dbReference type="PROSITE-ProRule" id="PRU00169"/>
    </source>
</evidence>
<dbReference type="InterPro" id="IPR003594">
    <property type="entry name" value="HATPase_dom"/>
</dbReference>
<reference evidence="4 5" key="1">
    <citation type="submission" date="2019-03" db="EMBL/GenBank/DDBJ databases">
        <title>Nitrincola sp. nov. isolated from an Indian soda lake.</title>
        <authorList>
            <person name="Joshi A."/>
            <person name="Thite S.V."/>
            <person name="Joseph N."/>
            <person name="Dhotre D."/>
            <person name="Moorthy M."/>
            <person name="Shouche Y.S."/>
        </authorList>
    </citation>
    <scope>NUCLEOTIDE SEQUENCE [LARGE SCALE GENOMIC DNA]</scope>
    <source>
        <strain evidence="4 5">MEB193</strain>
    </source>
</reference>
<evidence type="ECO:0000313" key="5">
    <source>
        <dbReference type="Proteomes" id="UP000325302"/>
    </source>
</evidence>
<dbReference type="RefSeq" id="WP_149389977.1">
    <property type="nucleotide sequence ID" value="NZ_SMRS01000002.1"/>
</dbReference>
<evidence type="ECO:0000259" key="3">
    <source>
        <dbReference type="PROSITE" id="PS50110"/>
    </source>
</evidence>
<dbReference type="PROSITE" id="PS50110">
    <property type="entry name" value="RESPONSE_REGULATORY"/>
    <property type="match status" value="1"/>
</dbReference>
<name>A0A5A9W4V4_9GAMM</name>
<dbReference type="Pfam" id="PF07228">
    <property type="entry name" value="SpoIIE"/>
    <property type="match status" value="1"/>
</dbReference>
<dbReference type="InterPro" id="IPR001789">
    <property type="entry name" value="Sig_transdc_resp-reg_receiver"/>
</dbReference>
<keyword evidence="5" id="KW-1185">Reference proteome</keyword>
<dbReference type="Gene3D" id="3.60.40.10">
    <property type="entry name" value="PPM-type phosphatase domain"/>
    <property type="match status" value="1"/>
</dbReference>